<accession>A0AAW5ZVM8</accession>
<sequence>MRINALMAKVGVPPRPPLTAEPPSRFQPQTRHKQQRDAEGQTEEDAFKGQG</sequence>
<dbReference type="RefSeq" id="WP_271657439.1">
    <property type="nucleotide sequence ID" value="NZ_JAIVFG010000091.1"/>
</dbReference>
<organism evidence="2 3">
    <name type="scientific">Ralstonia solanacearum</name>
    <name type="common">Pseudomonas solanacearum</name>
    <dbReference type="NCBI Taxonomy" id="305"/>
    <lineage>
        <taxon>Bacteria</taxon>
        <taxon>Pseudomonadati</taxon>
        <taxon>Pseudomonadota</taxon>
        <taxon>Betaproteobacteria</taxon>
        <taxon>Burkholderiales</taxon>
        <taxon>Burkholderiaceae</taxon>
        <taxon>Ralstonia</taxon>
        <taxon>Ralstonia solanacearum species complex</taxon>
    </lineage>
</organism>
<reference evidence="2" key="1">
    <citation type="submission" date="2021-09" db="EMBL/GenBank/DDBJ databases">
        <title>Genomic analysis of Ralstonia spp.</title>
        <authorList>
            <person name="Aburjaile F."/>
            <person name="Ariute J.C."/>
            <person name="Pais A.K.L."/>
            <person name="Albuquerque G.M.R."/>
            <person name="Silva A.M.F."/>
            <person name="Brenig B."/>
            <person name="Azevedo V."/>
            <person name="Matiuzzi M."/>
            <person name="Ramos R."/>
            <person name="Goes-Neto A."/>
            <person name="Soares S."/>
            <person name="Iseppon A.M.B."/>
            <person name="Souza E."/>
            <person name="Gama M."/>
        </authorList>
    </citation>
    <scope>NUCLEOTIDE SEQUENCE</scope>
    <source>
        <strain evidence="2">CCRMRs91</strain>
    </source>
</reference>
<comment type="caution">
    <text evidence="2">The sequence shown here is derived from an EMBL/GenBank/DDBJ whole genome shotgun (WGS) entry which is preliminary data.</text>
</comment>
<gene>
    <name evidence="2" type="ORF">LBW59_24955</name>
</gene>
<evidence type="ECO:0000313" key="2">
    <source>
        <dbReference type="EMBL" id="MDB0573986.1"/>
    </source>
</evidence>
<proteinExistence type="predicted"/>
<feature type="region of interest" description="Disordered" evidence="1">
    <location>
        <begin position="1"/>
        <end position="51"/>
    </location>
</feature>
<dbReference type="EMBL" id="JAIVFG010000091">
    <property type="protein sequence ID" value="MDB0573986.1"/>
    <property type="molecule type" value="Genomic_DNA"/>
</dbReference>
<dbReference type="Proteomes" id="UP001144050">
    <property type="component" value="Unassembled WGS sequence"/>
</dbReference>
<dbReference type="AlphaFoldDB" id="A0AAW5ZVM8"/>
<evidence type="ECO:0000256" key="1">
    <source>
        <dbReference type="SAM" id="MobiDB-lite"/>
    </source>
</evidence>
<protein>
    <submittedName>
        <fullName evidence="2">Uncharacterized protein</fullName>
    </submittedName>
</protein>
<evidence type="ECO:0000313" key="3">
    <source>
        <dbReference type="Proteomes" id="UP001144050"/>
    </source>
</evidence>
<name>A0AAW5ZVM8_RALSL</name>